<dbReference type="Proteomes" id="UP000799537">
    <property type="component" value="Unassembled WGS sequence"/>
</dbReference>
<dbReference type="RefSeq" id="XP_033673572.1">
    <property type="nucleotide sequence ID" value="XM_033803701.1"/>
</dbReference>
<evidence type="ECO:0008006" key="4">
    <source>
        <dbReference type="Google" id="ProtNLM"/>
    </source>
</evidence>
<dbReference type="OrthoDB" id="72726at2759"/>
<feature type="region of interest" description="Disordered" evidence="1">
    <location>
        <begin position="308"/>
        <end position="332"/>
    </location>
</feature>
<name>A0A6A6D0Y5_ZASCE</name>
<protein>
    <recommendedName>
        <fullName evidence="4">F-box domain-containing protein</fullName>
    </recommendedName>
</protein>
<evidence type="ECO:0000313" key="3">
    <source>
        <dbReference type="Proteomes" id="UP000799537"/>
    </source>
</evidence>
<sequence>MANVEVDSAHKPPTTILTLPQELQDDILDRVLLSTTVHIEEGTRRDFSPDDEDMFGPLKRKLTNTDISRLSDLPHEIASLKLVCRQFAKTVGGKWHSKVTYHFPSTISFIDILRQWPASKVSSLRYAYIRNFDCIITNDYGFMGMDISSALSFFPGLQLDTLTVDNMALAPSGQNVANRDAGYSIIHFELERLPFTNGWKTLEYLSGPLCLLPSQQRESEAKVAQHKTEKEECDFHLDIVGTVRPQLGHLAEFRERIADGSGVPPWVAAQLVELDEWYAKHPEAGKPGEFPAKEVKEVKEVTVRVQRGSKANYAEDGSGSHNSDEELLRSSNWMEVRKGEDKIIDDSMHTPFRSRAEQLK</sequence>
<evidence type="ECO:0000256" key="1">
    <source>
        <dbReference type="SAM" id="MobiDB-lite"/>
    </source>
</evidence>
<organism evidence="2 3">
    <name type="scientific">Zasmidium cellare ATCC 36951</name>
    <dbReference type="NCBI Taxonomy" id="1080233"/>
    <lineage>
        <taxon>Eukaryota</taxon>
        <taxon>Fungi</taxon>
        <taxon>Dikarya</taxon>
        <taxon>Ascomycota</taxon>
        <taxon>Pezizomycotina</taxon>
        <taxon>Dothideomycetes</taxon>
        <taxon>Dothideomycetidae</taxon>
        <taxon>Mycosphaerellales</taxon>
        <taxon>Mycosphaerellaceae</taxon>
        <taxon>Zasmidium</taxon>
    </lineage>
</organism>
<evidence type="ECO:0000313" key="2">
    <source>
        <dbReference type="EMBL" id="KAF2172683.1"/>
    </source>
</evidence>
<proteinExistence type="predicted"/>
<reference evidence="2" key="1">
    <citation type="journal article" date="2020" name="Stud. Mycol.">
        <title>101 Dothideomycetes genomes: a test case for predicting lifestyles and emergence of pathogens.</title>
        <authorList>
            <person name="Haridas S."/>
            <person name="Albert R."/>
            <person name="Binder M."/>
            <person name="Bloem J."/>
            <person name="Labutti K."/>
            <person name="Salamov A."/>
            <person name="Andreopoulos B."/>
            <person name="Baker S."/>
            <person name="Barry K."/>
            <person name="Bills G."/>
            <person name="Bluhm B."/>
            <person name="Cannon C."/>
            <person name="Castanera R."/>
            <person name="Culley D."/>
            <person name="Daum C."/>
            <person name="Ezra D."/>
            <person name="Gonzalez J."/>
            <person name="Henrissat B."/>
            <person name="Kuo A."/>
            <person name="Liang C."/>
            <person name="Lipzen A."/>
            <person name="Lutzoni F."/>
            <person name="Magnuson J."/>
            <person name="Mondo S."/>
            <person name="Nolan M."/>
            <person name="Ohm R."/>
            <person name="Pangilinan J."/>
            <person name="Park H.-J."/>
            <person name="Ramirez L."/>
            <person name="Alfaro M."/>
            <person name="Sun H."/>
            <person name="Tritt A."/>
            <person name="Yoshinaga Y."/>
            <person name="Zwiers L.-H."/>
            <person name="Turgeon B."/>
            <person name="Goodwin S."/>
            <person name="Spatafora J."/>
            <person name="Crous P."/>
            <person name="Grigoriev I."/>
        </authorList>
    </citation>
    <scope>NUCLEOTIDE SEQUENCE</scope>
    <source>
        <strain evidence="2">ATCC 36951</strain>
    </source>
</reference>
<keyword evidence="3" id="KW-1185">Reference proteome</keyword>
<dbReference type="EMBL" id="ML993580">
    <property type="protein sequence ID" value="KAF2172683.1"/>
    <property type="molecule type" value="Genomic_DNA"/>
</dbReference>
<accession>A0A6A6D0Y5</accession>
<dbReference type="AlphaFoldDB" id="A0A6A6D0Y5"/>
<dbReference type="GeneID" id="54556973"/>
<gene>
    <name evidence="2" type="ORF">M409DRAFT_16645</name>
</gene>